<proteinExistence type="inferred from homology"/>
<dbReference type="SUPFAM" id="SSF49785">
    <property type="entry name" value="Galactose-binding domain-like"/>
    <property type="match status" value="1"/>
</dbReference>
<sequence length="1138" mass="128311">MKQLFNDNWYFHKEPLETPMEVFFQVTDWQPVDIPHDWMIYNSENLYEEAVSCYKKTFRTEELGTDRLSLLFEGVYRDTTVFLNGEKIFQWKCGYSRFEVDLTGKVHAGENTVWVRNVYRCPNSRWYPGSGIYRNVWLVRRPAVHFTTGGLYLSTAAQDKTHWTLFADCEVYSHLPAAAKVSVRHTVLDPSGKEVCTQISAFSAAPGLNTDKQQMAFSSPLLWDVETPNLYRLRTELLLDGAPADTEEQNFGFRTTRFDPDKGLFLNGRSLKINGSCEHQTLGALGAAMNKTALRRQLQTLKEMGVNSIRSAHNMPSEDMLDLCDEMGLLLYSESFDMWESCKTQYDYGNDFAAWWQKDITSWVRQDRSHPCVFIWNIGNEIGDTHHPRGLEITVMLRDAVRKLDYRKNAAIAIASNLMEWEGAQNCADAVDLAGYNYLDSLYQKHHQEHPDWCIFGSETSSTVQSRGIYHFPLSKRLLTYDDMQCSTLGNCTTNWGAKNTDHTIAVHRDCAFCFGQYIWSGWDYIGEPTPYFSKNSFFGQIDTAGFPKDTYYHYQAEWTDCKTHPMVHLLPYWDFNEGQMIDVRIYSNAPRVELFWNGVSQGAQNIDHTHGTELEGNWRLPYHKGTLKAIAYDKDGNPIAEDVQSSFGDPVRVALQANKPQLAADGTDLLFVEINTLDENGTFVANSRSRIHVTVSGAGRLIGLDNGDSTDYESYKGTSRRLFSGRLLAIIAAKMEPGEIRITAASPSLEPAMLTVPAVPAPVPSGISCLLENTPSPIKEDIPVRKIELLNLGVSHLDAAHPQTTVTAKILPENATYREISFRARTLDGVDSNSVKIEARGTTAVLTAAGDGAFRLCAACCNDKDHPEIISELEFDVSGLGQATFDAYKLVSGINNAACSSEAKLSFQGGVYITSNQRTSVVFENIDFGEYGSDEIHIPIFSFEDSLPVEVWLGSPDAGGERLLRAQYQAKSWYNHYQENVFSLSRRIKGVQTISIVVEPTIKMSLQGFYFTKLEKAFGKVDALENNRITGDQFQLGDDAVTEIGNNVTLEFEHMDFGEDGCASVTICGHSPIAQNIIHVRFYGEDGTEVKEIAEFSYSDEYEERTFPIHGFKGQGKVNFIFMPGSRFDFRWFRFNR</sequence>
<evidence type="ECO:0000256" key="3">
    <source>
        <dbReference type="ARBA" id="ARBA00023295"/>
    </source>
</evidence>
<dbReference type="InterPro" id="IPR017853">
    <property type="entry name" value="GH"/>
</dbReference>
<dbReference type="InterPro" id="IPR032311">
    <property type="entry name" value="DUF4982"/>
</dbReference>
<reference evidence="9 10" key="1">
    <citation type="submission" date="2024-06" db="EMBL/GenBank/DDBJ databases">
        <title>Caproicibacterium argilliputei sp. nov, a novel caproic acid producing anaerobic bacterium isolated from pit mud.</title>
        <authorList>
            <person name="Xia S."/>
        </authorList>
    </citation>
    <scope>NUCLEOTIDE SEQUENCE [LARGE SCALE GENOMIC DNA]</scope>
    <source>
        <strain evidence="9 10">ZCY20-5</strain>
    </source>
</reference>
<dbReference type="Pfam" id="PF00703">
    <property type="entry name" value="Glyco_hydro_2"/>
    <property type="match status" value="1"/>
</dbReference>
<keyword evidence="2" id="KW-0378">Hydrolase</keyword>
<evidence type="ECO:0000259" key="4">
    <source>
        <dbReference type="Pfam" id="PF00703"/>
    </source>
</evidence>
<accession>A0AA97D9F7</accession>
<dbReference type="Pfam" id="PF02837">
    <property type="entry name" value="Glyco_hydro_2_N"/>
    <property type="match status" value="1"/>
</dbReference>
<dbReference type="RefSeq" id="WP_275846232.1">
    <property type="nucleotide sequence ID" value="NZ_CP135996.1"/>
</dbReference>
<dbReference type="InterPro" id="IPR040605">
    <property type="entry name" value="Glyco_hydro2_dom5"/>
</dbReference>
<dbReference type="GO" id="GO:0004553">
    <property type="term" value="F:hydrolase activity, hydrolyzing O-glycosyl compounds"/>
    <property type="evidence" value="ECO:0007669"/>
    <property type="project" value="InterPro"/>
</dbReference>
<dbReference type="Gene3D" id="2.60.120.260">
    <property type="entry name" value="Galactose-binding domain-like"/>
    <property type="match status" value="3"/>
</dbReference>
<dbReference type="Gene3D" id="3.20.20.80">
    <property type="entry name" value="Glycosidases"/>
    <property type="match status" value="1"/>
</dbReference>
<evidence type="ECO:0000256" key="2">
    <source>
        <dbReference type="ARBA" id="ARBA00022801"/>
    </source>
</evidence>
<evidence type="ECO:0000259" key="7">
    <source>
        <dbReference type="Pfam" id="PF16355"/>
    </source>
</evidence>
<dbReference type="SUPFAM" id="SSF49303">
    <property type="entry name" value="beta-Galactosidase/glucuronidase domain"/>
    <property type="match status" value="1"/>
</dbReference>
<reference evidence="10" key="2">
    <citation type="submission" date="2024-06" db="EMBL/GenBank/DDBJ databases">
        <title>Caproicibacterium argilliputei sp. nov, a novel caproic acid producing anaerobic bacterium isolated from pit mud.</title>
        <authorList>
            <person name="Zeng C."/>
        </authorList>
    </citation>
    <scope>NUCLEOTIDE SEQUENCE [LARGE SCALE GENOMIC DNA]</scope>
    <source>
        <strain evidence="10">ZCY20-5</strain>
    </source>
</reference>
<comment type="similarity">
    <text evidence="1">Belongs to the glycosyl hydrolase 2 family.</text>
</comment>
<feature type="domain" description="DUF4982" evidence="7">
    <location>
        <begin position="579"/>
        <end position="641"/>
    </location>
</feature>
<dbReference type="Proteomes" id="UP001300604">
    <property type="component" value="Chromosome"/>
</dbReference>
<dbReference type="Pfam" id="PF16355">
    <property type="entry name" value="DUF4982"/>
    <property type="match status" value="1"/>
</dbReference>
<dbReference type="PANTHER" id="PTHR42732:SF1">
    <property type="entry name" value="BETA-MANNOSIDASE"/>
    <property type="match status" value="1"/>
</dbReference>
<feature type="domain" description="Glycoside hydrolase family 2 catalytic" evidence="5">
    <location>
        <begin position="261"/>
        <end position="416"/>
    </location>
</feature>
<dbReference type="Pfam" id="PF02836">
    <property type="entry name" value="Glyco_hydro_2_C"/>
    <property type="match status" value="1"/>
</dbReference>
<organism evidence="9 10">
    <name type="scientific">Caproicibacterium argilliputei</name>
    <dbReference type="NCBI Taxonomy" id="3030016"/>
    <lineage>
        <taxon>Bacteria</taxon>
        <taxon>Bacillati</taxon>
        <taxon>Bacillota</taxon>
        <taxon>Clostridia</taxon>
        <taxon>Eubacteriales</taxon>
        <taxon>Oscillospiraceae</taxon>
        <taxon>Caproicibacterium</taxon>
    </lineage>
</organism>
<dbReference type="InterPro" id="IPR008979">
    <property type="entry name" value="Galactose-bd-like_sf"/>
</dbReference>
<dbReference type="PRINTS" id="PR00132">
    <property type="entry name" value="GLHYDRLASE2"/>
</dbReference>
<reference evidence="10" key="3">
    <citation type="submission" date="2024-06" db="EMBL/GenBank/DDBJ databases">
        <authorList>
            <person name="Zeng C."/>
        </authorList>
    </citation>
    <scope>NUCLEOTIDE SEQUENCE [LARGE SCALE GENOMIC DNA]</scope>
    <source>
        <strain evidence="10">ZCY20-5</strain>
    </source>
</reference>
<evidence type="ECO:0000259" key="8">
    <source>
        <dbReference type="Pfam" id="PF18565"/>
    </source>
</evidence>
<dbReference type="Pfam" id="PF18565">
    <property type="entry name" value="Glyco_hydro2_C5"/>
    <property type="match status" value="1"/>
</dbReference>
<dbReference type="InterPro" id="IPR006102">
    <property type="entry name" value="Ig-like_GH2"/>
</dbReference>
<dbReference type="SUPFAM" id="SSF51445">
    <property type="entry name" value="(Trans)glycosidases"/>
    <property type="match status" value="1"/>
</dbReference>
<feature type="domain" description="Glycoside hydrolase family 2" evidence="8">
    <location>
        <begin position="655"/>
        <end position="755"/>
    </location>
</feature>
<keyword evidence="10" id="KW-1185">Reference proteome</keyword>
<evidence type="ECO:0000313" key="9">
    <source>
        <dbReference type="EMBL" id="WOC31495.1"/>
    </source>
</evidence>
<dbReference type="InterPro" id="IPR051913">
    <property type="entry name" value="GH2_Domain-Containing"/>
</dbReference>
<keyword evidence="3" id="KW-0326">Glycosidase</keyword>
<dbReference type="AlphaFoldDB" id="A0AA97D9F7"/>
<dbReference type="InterPro" id="IPR036156">
    <property type="entry name" value="Beta-gal/glucu_dom_sf"/>
</dbReference>
<evidence type="ECO:0000256" key="1">
    <source>
        <dbReference type="ARBA" id="ARBA00007401"/>
    </source>
</evidence>
<feature type="domain" description="Glycoside hydrolase family 2 immunoglobulin-like beta-sandwich" evidence="4">
    <location>
        <begin position="156"/>
        <end position="254"/>
    </location>
</feature>
<dbReference type="InterPro" id="IPR006103">
    <property type="entry name" value="Glyco_hydro_2_cat"/>
</dbReference>
<name>A0AA97D9F7_9FIRM</name>
<dbReference type="EMBL" id="CP135996">
    <property type="protein sequence ID" value="WOC31495.1"/>
    <property type="molecule type" value="Genomic_DNA"/>
</dbReference>
<protein>
    <submittedName>
        <fullName evidence="9">DUF4982 domain-containing protein</fullName>
    </submittedName>
</protein>
<dbReference type="InterPro" id="IPR013783">
    <property type="entry name" value="Ig-like_fold"/>
</dbReference>
<dbReference type="InterPro" id="IPR006101">
    <property type="entry name" value="Glyco_hydro_2"/>
</dbReference>
<evidence type="ECO:0000259" key="5">
    <source>
        <dbReference type="Pfam" id="PF02836"/>
    </source>
</evidence>
<dbReference type="InterPro" id="IPR006104">
    <property type="entry name" value="Glyco_hydro_2_N"/>
</dbReference>
<dbReference type="Gene3D" id="2.60.40.10">
    <property type="entry name" value="Immunoglobulins"/>
    <property type="match status" value="3"/>
</dbReference>
<dbReference type="PANTHER" id="PTHR42732">
    <property type="entry name" value="BETA-GALACTOSIDASE"/>
    <property type="match status" value="1"/>
</dbReference>
<gene>
    <name evidence="9" type="ORF">PXC00_09760</name>
</gene>
<evidence type="ECO:0000313" key="10">
    <source>
        <dbReference type="Proteomes" id="UP001300604"/>
    </source>
</evidence>
<evidence type="ECO:0000259" key="6">
    <source>
        <dbReference type="Pfam" id="PF02837"/>
    </source>
</evidence>
<dbReference type="KEGG" id="carl:PXC00_09760"/>
<feature type="domain" description="Glycosyl hydrolases family 2 sugar binding" evidence="6">
    <location>
        <begin position="48"/>
        <end position="142"/>
    </location>
</feature>
<dbReference type="GO" id="GO:0005975">
    <property type="term" value="P:carbohydrate metabolic process"/>
    <property type="evidence" value="ECO:0007669"/>
    <property type="project" value="InterPro"/>
</dbReference>